<protein>
    <submittedName>
        <fullName evidence="2">Uncharacterized protein</fullName>
    </submittedName>
</protein>
<gene>
    <name evidence="2" type="ORF">Pflav_055680</name>
</gene>
<feature type="region of interest" description="Disordered" evidence="1">
    <location>
        <begin position="23"/>
        <end position="47"/>
    </location>
</feature>
<reference evidence="2 3" key="2">
    <citation type="submission" date="2020-03" db="EMBL/GenBank/DDBJ databases">
        <authorList>
            <person name="Ichikawa N."/>
            <person name="Kimura A."/>
            <person name="Kitahashi Y."/>
            <person name="Uohara A."/>
        </authorList>
    </citation>
    <scope>NUCLEOTIDE SEQUENCE [LARGE SCALE GENOMIC DNA]</scope>
    <source>
        <strain evidence="2 3">NBRC 107702</strain>
    </source>
</reference>
<dbReference type="Proteomes" id="UP000502508">
    <property type="component" value="Chromosome"/>
</dbReference>
<evidence type="ECO:0000313" key="2">
    <source>
        <dbReference type="EMBL" id="BCB79158.1"/>
    </source>
</evidence>
<dbReference type="EMBL" id="AP022870">
    <property type="protein sequence ID" value="BCB79158.1"/>
    <property type="molecule type" value="Genomic_DNA"/>
</dbReference>
<evidence type="ECO:0000313" key="3">
    <source>
        <dbReference type="Proteomes" id="UP000502508"/>
    </source>
</evidence>
<name>A0A6F8XZK8_9ACTN</name>
<keyword evidence="3" id="KW-1185">Reference proteome</keyword>
<reference evidence="2 3" key="1">
    <citation type="submission" date="2020-03" db="EMBL/GenBank/DDBJ databases">
        <title>Whole genome shotgun sequence of Phytohabitans flavus NBRC 107702.</title>
        <authorList>
            <person name="Komaki H."/>
            <person name="Tamura T."/>
        </authorList>
    </citation>
    <scope>NUCLEOTIDE SEQUENCE [LARGE SCALE GENOMIC DNA]</scope>
    <source>
        <strain evidence="2 3">NBRC 107702</strain>
    </source>
</reference>
<evidence type="ECO:0000256" key="1">
    <source>
        <dbReference type="SAM" id="MobiDB-lite"/>
    </source>
</evidence>
<organism evidence="2 3">
    <name type="scientific">Phytohabitans flavus</name>
    <dbReference type="NCBI Taxonomy" id="1076124"/>
    <lineage>
        <taxon>Bacteria</taxon>
        <taxon>Bacillati</taxon>
        <taxon>Actinomycetota</taxon>
        <taxon>Actinomycetes</taxon>
        <taxon>Micromonosporales</taxon>
        <taxon>Micromonosporaceae</taxon>
    </lineage>
</organism>
<dbReference type="AlphaFoldDB" id="A0A6F8XZK8"/>
<dbReference type="KEGG" id="pfla:Pflav_055680"/>
<sequence length="121" mass="12749">MPATVEAKSTRLITRASAAAVWTGAGRSGGSGPNGAARSPQHGRNKKAIKQVMASHKEASLTHRPLAHPRLGTDLAGCTGNDQNRFRILLRPAHPKRVADGLPKRGTGTVPGAYRLVVVCR</sequence>
<proteinExistence type="predicted"/>
<dbReference type="RefSeq" id="WP_173039015.1">
    <property type="nucleotide sequence ID" value="NZ_AP022870.1"/>
</dbReference>
<accession>A0A6F8XZK8</accession>